<feature type="region of interest" description="Disordered" evidence="1">
    <location>
        <begin position="76"/>
        <end position="117"/>
    </location>
</feature>
<sequence>MPMKTYNPLTSVPPNTEYNVWRASDMYFKNGIEVLRKGKFEGHHTDALGWERTIWSVPTFDERVKKEEKEVKVKLEDLEQKPSLKDVRGQPDAPYESGQRIKKKISSTPPIKAPPSEVEVDTWYMSSPDYTRVV</sequence>
<accession>A0A9P4LLK2</accession>
<evidence type="ECO:0000313" key="3">
    <source>
        <dbReference type="Proteomes" id="UP000799777"/>
    </source>
</evidence>
<evidence type="ECO:0000256" key="1">
    <source>
        <dbReference type="SAM" id="MobiDB-lite"/>
    </source>
</evidence>
<organism evidence="2 3">
    <name type="scientific">Setomelanomma holmii</name>
    <dbReference type="NCBI Taxonomy" id="210430"/>
    <lineage>
        <taxon>Eukaryota</taxon>
        <taxon>Fungi</taxon>
        <taxon>Dikarya</taxon>
        <taxon>Ascomycota</taxon>
        <taxon>Pezizomycotina</taxon>
        <taxon>Dothideomycetes</taxon>
        <taxon>Pleosporomycetidae</taxon>
        <taxon>Pleosporales</taxon>
        <taxon>Pleosporineae</taxon>
        <taxon>Phaeosphaeriaceae</taxon>
        <taxon>Setomelanomma</taxon>
    </lineage>
</organism>
<keyword evidence="3" id="KW-1185">Reference proteome</keyword>
<dbReference type="Proteomes" id="UP000799777">
    <property type="component" value="Unassembled WGS sequence"/>
</dbReference>
<feature type="compositionally biased region" description="Basic and acidic residues" evidence="1">
    <location>
        <begin position="76"/>
        <end position="89"/>
    </location>
</feature>
<dbReference type="AlphaFoldDB" id="A0A9P4LLK2"/>
<feature type="compositionally biased region" description="Low complexity" evidence="1">
    <location>
        <begin position="106"/>
        <end position="116"/>
    </location>
</feature>
<evidence type="ECO:0000313" key="2">
    <source>
        <dbReference type="EMBL" id="KAF2031636.1"/>
    </source>
</evidence>
<comment type="caution">
    <text evidence="2">The sequence shown here is derived from an EMBL/GenBank/DDBJ whole genome shotgun (WGS) entry which is preliminary data.</text>
</comment>
<gene>
    <name evidence="2" type="ORF">EK21DRAFT_87899</name>
</gene>
<name>A0A9P4LLK2_9PLEO</name>
<proteinExistence type="predicted"/>
<reference evidence="2" key="1">
    <citation type="journal article" date="2020" name="Stud. Mycol.">
        <title>101 Dothideomycetes genomes: a test case for predicting lifestyles and emergence of pathogens.</title>
        <authorList>
            <person name="Haridas S."/>
            <person name="Albert R."/>
            <person name="Binder M."/>
            <person name="Bloem J."/>
            <person name="Labutti K."/>
            <person name="Salamov A."/>
            <person name="Andreopoulos B."/>
            <person name="Baker S."/>
            <person name="Barry K."/>
            <person name="Bills G."/>
            <person name="Bluhm B."/>
            <person name="Cannon C."/>
            <person name="Castanera R."/>
            <person name="Culley D."/>
            <person name="Daum C."/>
            <person name="Ezra D."/>
            <person name="Gonzalez J."/>
            <person name="Henrissat B."/>
            <person name="Kuo A."/>
            <person name="Liang C."/>
            <person name="Lipzen A."/>
            <person name="Lutzoni F."/>
            <person name="Magnuson J."/>
            <person name="Mondo S."/>
            <person name="Nolan M."/>
            <person name="Ohm R."/>
            <person name="Pangilinan J."/>
            <person name="Park H.-J."/>
            <person name="Ramirez L."/>
            <person name="Alfaro M."/>
            <person name="Sun H."/>
            <person name="Tritt A."/>
            <person name="Yoshinaga Y."/>
            <person name="Zwiers L.-H."/>
            <person name="Turgeon B."/>
            <person name="Goodwin S."/>
            <person name="Spatafora J."/>
            <person name="Crous P."/>
            <person name="Grigoriev I."/>
        </authorList>
    </citation>
    <scope>NUCLEOTIDE SEQUENCE</scope>
    <source>
        <strain evidence="2">CBS 110217</strain>
    </source>
</reference>
<dbReference type="EMBL" id="ML978179">
    <property type="protein sequence ID" value="KAF2031636.1"/>
    <property type="molecule type" value="Genomic_DNA"/>
</dbReference>
<dbReference type="OrthoDB" id="3684005at2759"/>
<protein>
    <submittedName>
        <fullName evidence="2">Uncharacterized protein</fullName>
    </submittedName>
</protein>